<dbReference type="PROSITE" id="PS00184">
    <property type="entry name" value="GARS"/>
    <property type="match status" value="1"/>
</dbReference>
<dbReference type="Gene3D" id="3.90.600.10">
    <property type="entry name" value="Phosphoribosylglycinamide synthetase, C-terminal domain"/>
    <property type="match status" value="1"/>
</dbReference>
<dbReference type="InterPro" id="IPR011761">
    <property type="entry name" value="ATP-grasp"/>
</dbReference>
<comment type="cofactor">
    <cofactor evidence="2">
        <name>Mg(2+)</name>
        <dbReference type="ChEBI" id="CHEBI:18420"/>
    </cofactor>
</comment>
<feature type="domain" description="ATP-grasp" evidence="16">
    <location>
        <begin position="107"/>
        <end position="314"/>
    </location>
</feature>
<keyword evidence="8 14" id="KW-0658">Purine biosynthesis</keyword>
<evidence type="ECO:0000256" key="3">
    <source>
        <dbReference type="ARBA" id="ARBA00005174"/>
    </source>
</evidence>
<dbReference type="InterPro" id="IPR013815">
    <property type="entry name" value="ATP_grasp_subdomain_1"/>
</dbReference>
<evidence type="ECO:0000256" key="8">
    <source>
        <dbReference type="ARBA" id="ARBA00022755"/>
    </source>
</evidence>
<dbReference type="FunFam" id="3.90.600.10:FF:000001">
    <property type="entry name" value="Trifunctional purine biosynthetic protein adenosine-3"/>
    <property type="match status" value="1"/>
</dbReference>
<dbReference type="InterPro" id="IPR020559">
    <property type="entry name" value="PRibGlycinamide_synth_CS"/>
</dbReference>
<evidence type="ECO:0000256" key="6">
    <source>
        <dbReference type="ARBA" id="ARBA00022723"/>
    </source>
</evidence>
<gene>
    <name evidence="14 17" type="primary">purD</name>
    <name evidence="17" type="ORF">OCV57_01330</name>
</gene>
<dbReference type="GO" id="GO:0046872">
    <property type="term" value="F:metal ion binding"/>
    <property type="evidence" value="ECO:0007669"/>
    <property type="project" value="UniProtKB-KW"/>
</dbReference>
<name>A0AAE3LL21_9FIRM</name>
<dbReference type="Gene3D" id="3.30.470.20">
    <property type="entry name" value="ATP-grasp fold, B domain"/>
    <property type="match status" value="1"/>
</dbReference>
<evidence type="ECO:0000256" key="13">
    <source>
        <dbReference type="ARBA" id="ARBA00042864"/>
    </source>
</evidence>
<dbReference type="SUPFAM" id="SSF52440">
    <property type="entry name" value="PreATP-grasp domain"/>
    <property type="match status" value="1"/>
</dbReference>
<evidence type="ECO:0000256" key="2">
    <source>
        <dbReference type="ARBA" id="ARBA00001946"/>
    </source>
</evidence>
<dbReference type="InterPro" id="IPR016185">
    <property type="entry name" value="PreATP-grasp_dom_sf"/>
</dbReference>
<evidence type="ECO:0000256" key="11">
    <source>
        <dbReference type="ARBA" id="ARBA00038345"/>
    </source>
</evidence>
<keyword evidence="18" id="KW-1185">Reference proteome</keyword>
<dbReference type="InterPro" id="IPR020561">
    <property type="entry name" value="PRibGlycinamid_synth_ATP-grasp"/>
</dbReference>
<dbReference type="InterPro" id="IPR020560">
    <property type="entry name" value="PRibGlycinamide_synth_C-dom"/>
</dbReference>
<comment type="pathway">
    <text evidence="3 14">Purine metabolism; IMP biosynthesis via de novo pathway; N(1)-(5-phospho-D-ribosyl)glycinamide from 5-phospho-alpha-D-ribose 1-diphosphate: step 2/2.</text>
</comment>
<dbReference type="SMART" id="SM01209">
    <property type="entry name" value="GARS_A"/>
    <property type="match status" value="1"/>
</dbReference>
<evidence type="ECO:0000256" key="7">
    <source>
        <dbReference type="ARBA" id="ARBA00022741"/>
    </source>
</evidence>
<dbReference type="RefSeq" id="WP_267300254.1">
    <property type="nucleotide sequence ID" value="NZ_JAOQJZ010000001.1"/>
</dbReference>
<evidence type="ECO:0000256" key="5">
    <source>
        <dbReference type="ARBA" id="ARBA00022598"/>
    </source>
</evidence>
<dbReference type="Pfam" id="PF01071">
    <property type="entry name" value="GARS_A"/>
    <property type="match status" value="1"/>
</dbReference>
<dbReference type="PANTHER" id="PTHR43472">
    <property type="entry name" value="PHOSPHORIBOSYLAMINE--GLYCINE LIGASE"/>
    <property type="match status" value="1"/>
</dbReference>
<dbReference type="GO" id="GO:0009113">
    <property type="term" value="P:purine nucleobase biosynthetic process"/>
    <property type="evidence" value="ECO:0007669"/>
    <property type="project" value="InterPro"/>
</dbReference>
<organism evidence="17 18">
    <name type="scientific">Hominimerdicola aceti</name>
    <dbReference type="NCBI Taxonomy" id="2981726"/>
    <lineage>
        <taxon>Bacteria</taxon>
        <taxon>Bacillati</taxon>
        <taxon>Bacillota</taxon>
        <taxon>Clostridia</taxon>
        <taxon>Eubacteriales</taxon>
        <taxon>Oscillospiraceae</taxon>
        <taxon>Hominimerdicola</taxon>
    </lineage>
</organism>
<dbReference type="Gene3D" id="3.40.50.20">
    <property type="match status" value="1"/>
</dbReference>
<dbReference type="FunFam" id="3.30.1490.20:FF:000006">
    <property type="entry name" value="phosphoribosylamine--glycine ligase, chloroplastic-like"/>
    <property type="match status" value="1"/>
</dbReference>
<comment type="caution">
    <text evidence="17">The sequence shown here is derived from an EMBL/GenBank/DDBJ whole genome shotgun (WGS) entry which is preliminary data.</text>
</comment>
<dbReference type="SUPFAM" id="SSF51246">
    <property type="entry name" value="Rudiment single hybrid motif"/>
    <property type="match status" value="1"/>
</dbReference>
<evidence type="ECO:0000256" key="1">
    <source>
        <dbReference type="ARBA" id="ARBA00001936"/>
    </source>
</evidence>
<keyword evidence="10" id="KW-0464">Manganese</keyword>
<dbReference type="EMBL" id="JAOQJZ010000001">
    <property type="protein sequence ID" value="MCU6704566.1"/>
    <property type="molecule type" value="Genomic_DNA"/>
</dbReference>
<dbReference type="FunFam" id="3.30.470.20:FF:000018">
    <property type="entry name" value="Trifunctional purine biosynthetic protein adenosine-3"/>
    <property type="match status" value="1"/>
</dbReference>
<keyword evidence="6" id="KW-0479">Metal-binding</keyword>
<dbReference type="GO" id="GO:0005524">
    <property type="term" value="F:ATP binding"/>
    <property type="evidence" value="ECO:0007669"/>
    <property type="project" value="UniProtKB-UniRule"/>
</dbReference>
<protein>
    <recommendedName>
        <fullName evidence="4 14">Phosphoribosylamine--glycine ligase</fullName>
        <ecNumber evidence="4 14">6.3.4.13</ecNumber>
    </recommendedName>
    <alternativeName>
        <fullName evidence="14">GARS</fullName>
    </alternativeName>
    <alternativeName>
        <fullName evidence="12 14">Glycinamide ribonucleotide synthetase</fullName>
    </alternativeName>
    <alternativeName>
        <fullName evidence="13 14">Phosphoribosylglycinamide synthetase</fullName>
    </alternativeName>
</protein>
<dbReference type="InterPro" id="IPR011054">
    <property type="entry name" value="Rudment_hybrid_motif"/>
</dbReference>
<dbReference type="EC" id="6.3.4.13" evidence="4 14"/>
<evidence type="ECO:0000259" key="16">
    <source>
        <dbReference type="PROSITE" id="PS50975"/>
    </source>
</evidence>
<keyword evidence="5 14" id="KW-0436">Ligase</keyword>
<dbReference type="InterPro" id="IPR037123">
    <property type="entry name" value="PRibGlycinamide_synth_C_sf"/>
</dbReference>
<comment type="catalytic activity">
    <reaction evidence="14">
        <text>5-phospho-beta-D-ribosylamine + glycine + ATP = N(1)-(5-phospho-beta-D-ribosyl)glycinamide + ADP + phosphate + H(+)</text>
        <dbReference type="Rhea" id="RHEA:17453"/>
        <dbReference type="ChEBI" id="CHEBI:15378"/>
        <dbReference type="ChEBI" id="CHEBI:30616"/>
        <dbReference type="ChEBI" id="CHEBI:43474"/>
        <dbReference type="ChEBI" id="CHEBI:57305"/>
        <dbReference type="ChEBI" id="CHEBI:58681"/>
        <dbReference type="ChEBI" id="CHEBI:143788"/>
        <dbReference type="ChEBI" id="CHEBI:456216"/>
        <dbReference type="EC" id="6.3.4.13"/>
    </reaction>
</comment>
<dbReference type="Gene3D" id="3.30.1490.20">
    <property type="entry name" value="ATP-grasp fold, A domain"/>
    <property type="match status" value="1"/>
</dbReference>
<dbReference type="Pfam" id="PF02843">
    <property type="entry name" value="GARS_C"/>
    <property type="match status" value="1"/>
</dbReference>
<dbReference type="GO" id="GO:0004637">
    <property type="term" value="F:phosphoribosylamine-glycine ligase activity"/>
    <property type="evidence" value="ECO:0007669"/>
    <property type="project" value="UniProtKB-UniRule"/>
</dbReference>
<proteinExistence type="inferred from homology"/>
<evidence type="ECO:0000256" key="12">
    <source>
        <dbReference type="ARBA" id="ARBA00042242"/>
    </source>
</evidence>
<dbReference type="PANTHER" id="PTHR43472:SF1">
    <property type="entry name" value="PHOSPHORIBOSYLAMINE--GLYCINE LIGASE, CHLOROPLASTIC"/>
    <property type="match status" value="1"/>
</dbReference>
<dbReference type="InterPro" id="IPR000115">
    <property type="entry name" value="PRibGlycinamide_synth"/>
</dbReference>
<accession>A0AAE3LL21</accession>
<dbReference type="SMART" id="SM01210">
    <property type="entry name" value="GARS_C"/>
    <property type="match status" value="1"/>
</dbReference>
<evidence type="ECO:0000313" key="17">
    <source>
        <dbReference type="EMBL" id="MCU6704566.1"/>
    </source>
</evidence>
<evidence type="ECO:0000256" key="10">
    <source>
        <dbReference type="ARBA" id="ARBA00023211"/>
    </source>
</evidence>
<keyword evidence="7 15" id="KW-0547">Nucleotide-binding</keyword>
<sequence length="451" mass="49313">MDILVVGGGGREHAIIMKLAESPKVGKLYCTPGNGGISRYAECFDVAATDIEGVVALAKKLKVDMVAVAPDDPLVLGMVDALQAEGFKTFGPKKNAAIIEGSKVFSKDLMKKYNIPTAKYEVFTNSEDAIKYVKEQNTYPAVIKADGLALGKGVILAESEKEAVEAIHSMIDDKQFGESSSTIVVEEYLTGPEVSVLSFTDGKTVVPMISSMDHKRALDGDKGLNTGGMGTVAPNPYYTEDIAKECMEKIFLPTINAMNAEGRTFEGCLYFGLMLTSNGPKVIEYNCRFGDPETQVVLPMLEGDLCEIFEAIYEHRLADVKIGWKSGYCTCVVMASGGYPVKYKKGIEMFGMDDKGQVDGAFIYHAGTKYEDGKFYTNGGRVLGVTCNAYTLQGALDKSYEAVSKIKFEGEHFRKDIGQKALKALPKDSLDLEYKQDMEDYIEENGVYLRQ</sequence>
<keyword evidence="9 15" id="KW-0067">ATP-binding</keyword>
<dbReference type="HAMAP" id="MF_00138">
    <property type="entry name" value="GARS"/>
    <property type="match status" value="1"/>
</dbReference>
<evidence type="ECO:0000256" key="4">
    <source>
        <dbReference type="ARBA" id="ARBA00013255"/>
    </source>
</evidence>
<dbReference type="Pfam" id="PF02844">
    <property type="entry name" value="GARS_N"/>
    <property type="match status" value="1"/>
</dbReference>
<evidence type="ECO:0000256" key="9">
    <source>
        <dbReference type="ARBA" id="ARBA00022840"/>
    </source>
</evidence>
<evidence type="ECO:0000313" key="18">
    <source>
        <dbReference type="Proteomes" id="UP001208131"/>
    </source>
</evidence>
<dbReference type="NCBIfam" id="TIGR00877">
    <property type="entry name" value="purD"/>
    <property type="match status" value="1"/>
</dbReference>
<dbReference type="GO" id="GO:0006189">
    <property type="term" value="P:'de novo' IMP biosynthetic process"/>
    <property type="evidence" value="ECO:0007669"/>
    <property type="project" value="UniProtKB-UniRule"/>
</dbReference>
<dbReference type="SUPFAM" id="SSF56059">
    <property type="entry name" value="Glutathione synthetase ATP-binding domain-like"/>
    <property type="match status" value="1"/>
</dbReference>
<dbReference type="AlphaFoldDB" id="A0AAE3LL21"/>
<reference evidence="17 18" key="1">
    <citation type="journal article" date="2021" name="ISME Commun">
        <title>Automated analysis of genomic sequences facilitates high-throughput and comprehensive description of bacteria.</title>
        <authorList>
            <person name="Hitch T.C.A."/>
        </authorList>
    </citation>
    <scope>NUCLEOTIDE SEQUENCE [LARGE SCALE GENOMIC DNA]</scope>
    <source>
        <strain evidence="17 18">Sanger_31</strain>
    </source>
</reference>
<dbReference type="Proteomes" id="UP001208131">
    <property type="component" value="Unassembled WGS sequence"/>
</dbReference>
<comment type="similarity">
    <text evidence="11 14">Belongs to the GARS family.</text>
</comment>
<evidence type="ECO:0000256" key="14">
    <source>
        <dbReference type="HAMAP-Rule" id="MF_00138"/>
    </source>
</evidence>
<dbReference type="PROSITE" id="PS50975">
    <property type="entry name" value="ATP_GRASP"/>
    <property type="match status" value="1"/>
</dbReference>
<comment type="cofactor">
    <cofactor evidence="1">
        <name>Mn(2+)</name>
        <dbReference type="ChEBI" id="CHEBI:29035"/>
    </cofactor>
</comment>
<evidence type="ECO:0000256" key="15">
    <source>
        <dbReference type="PROSITE-ProRule" id="PRU00409"/>
    </source>
</evidence>
<dbReference type="InterPro" id="IPR020562">
    <property type="entry name" value="PRibGlycinamide_synth_N"/>
</dbReference>